<evidence type="ECO:0000256" key="5">
    <source>
        <dbReference type="ARBA" id="ARBA00022692"/>
    </source>
</evidence>
<evidence type="ECO:0000256" key="8">
    <source>
        <dbReference type="SAM" id="Phobius"/>
    </source>
</evidence>
<dbReference type="OrthoDB" id="9775735at2"/>
<dbReference type="AlphaFoldDB" id="A0A1G8ECP9"/>
<dbReference type="InterPro" id="IPR018093">
    <property type="entry name" value="BCCT_CS"/>
</dbReference>
<keyword evidence="6 8" id="KW-1133">Transmembrane helix</keyword>
<dbReference type="PANTHER" id="PTHR30047">
    <property type="entry name" value="HIGH-AFFINITY CHOLINE TRANSPORT PROTEIN-RELATED"/>
    <property type="match status" value="1"/>
</dbReference>
<keyword evidence="3" id="KW-0813">Transport</keyword>
<protein>
    <submittedName>
        <fullName evidence="9">Glycine betaine transporter</fullName>
    </submittedName>
</protein>
<keyword evidence="7 8" id="KW-0472">Membrane</keyword>
<dbReference type="EMBL" id="FNDU01000002">
    <property type="protein sequence ID" value="SDH67692.1"/>
    <property type="molecule type" value="Genomic_DNA"/>
</dbReference>
<keyword evidence="5 8" id="KW-0812">Transmembrane</keyword>
<dbReference type="GO" id="GO:0022857">
    <property type="term" value="F:transmembrane transporter activity"/>
    <property type="evidence" value="ECO:0007669"/>
    <property type="project" value="InterPro"/>
</dbReference>
<feature type="transmembrane region" description="Helical" evidence="8">
    <location>
        <begin position="85"/>
        <end position="105"/>
    </location>
</feature>
<feature type="transmembrane region" description="Helical" evidence="8">
    <location>
        <begin position="7"/>
        <end position="26"/>
    </location>
</feature>
<feature type="transmembrane region" description="Helical" evidence="8">
    <location>
        <begin position="312"/>
        <end position="332"/>
    </location>
</feature>
<comment type="subcellular location">
    <subcellularLocation>
        <location evidence="1">Cell membrane</location>
        <topology evidence="1">Multi-pass membrane protein</topology>
    </subcellularLocation>
</comment>
<keyword evidence="4" id="KW-1003">Cell membrane</keyword>
<organism evidence="9 10">
    <name type="scientific">Alteribacillus bidgolensis</name>
    <dbReference type="NCBI Taxonomy" id="930129"/>
    <lineage>
        <taxon>Bacteria</taxon>
        <taxon>Bacillati</taxon>
        <taxon>Bacillota</taxon>
        <taxon>Bacilli</taxon>
        <taxon>Bacillales</taxon>
        <taxon>Bacillaceae</taxon>
        <taxon>Alteribacillus</taxon>
    </lineage>
</organism>
<dbReference type="GO" id="GO:0005886">
    <property type="term" value="C:plasma membrane"/>
    <property type="evidence" value="ECO:0007669"/>
    <property type="project" value="UniProtKB-SubCell"/>
</dbReference>
<dbReference type="PROSITE" id="PS01303">
    <property type="entry name" value="BCCT"/>
    <property type="match status" value="1"/>
</dbReference>
<dbReference type="InterPro" id="IPR000060">
    <property type="entry name" value="BCCT_transptr"/>
</dbReference>
<feature type="transmembrane region" description="Helical" evidence="8">
    <location>
        <begin position="249"/>
        <end position="268"/>
    </location>
</feature>
<proteinExistence type="inferred from homology"/>
<feature type="transmembrane region" description="Helical" evidence="8">
    <location>
        <begin position="466"/>
        <end position="486"/>
    </location>
</feature>
<feature type="transmembrane region" description="Helical" evidence="8">
    <location>
        <begin position="183"/>
        <end position="207"/>
    </location>
</feature>
<gene>
    <name evidence="9" type="ORF">SAMN05216352_102169</name>
</gene>
<dbReference type="PANTHER" id="PTHR30047:SF7">
    <property type="entry name" value="HIGH-AFFINITY CHOLINE TRANSPORT PROTEIN"/>
    <property type="match status" value="1"/>
</dbReference>
<feature type="transmembrane region" description="Helical" evidence="8">
    <location>
        <begin position="344"/>
        <end position="365"/>
    </location>
</feature>
<feature type="transmembrane region" description="Helical" evidence="8">
    <location>
        <begin position="213"/>
        <end position="237"/>
    </location>
</feature>
<name>A0A1G8ECP9_9BACI</name>
<feature type="transmembrane region" description="Helical" evidence="8">
    <location>
        <begin position="438"/>
        <end position="460"/>
    </location>
</feature>
<evidence type="ECO:0000256" key="1">
    <source>
        <dbReference type="ARBA" id="ARBA00004651"/>
    </source>
</evidence>
<sequence length="527" mass="58287">MLKKQDVLRVSLLICGLFIVIGVLWTEWLSNTANMLLNLALTYFDWFYLLAASAFVGFCLYFMFSKYGKIRLGKDSERPEFSTRSWIAMLFSGGMGVGILFWSVAEPVMHYTNPPYGEASSAESAALSMKYIFFHWGLHPWAIFALLGLGLGYFQYRKDLPATISSIFYPLLGDKIYSPIGKIIDVLAVFITAIGVASTLGLSALQITGGLNYMYGIPNTFVSQIGIIVAATLLFLISALSGLHKGIKILSNVNMVLAGVLMLVLFFIGPSKQILQVFIGSTGSYLGDLVNLSFRLDSFNPSGNEWISDWTVFYWAWWMTWGPFVGSFFARISRGRTIKEYMTGVLIVPSLITFIWFSIIGVAAISQVHTLGNSGLSQAINEDVTIALFSFLDFYQMGTILSIISFTLILVFFITSADSATYVLCMLSNGGQLNPTNLLKASWGVIIAGSAIVFLLTGGLEAVRTISIVVAAPFTILLLLIGYSVLKSLKREFTLEEKRFHHSRYNIANKHNITSKQEDHSKVSKEG</sequence>
<evidence type="ECO:0000256" key="4">
    <source>
        <dbReference type="ARBA" id="ARBA00022475"/>
    </source>
</evidence>
<evidence type="ECO:0000313" key="9">
    <source>
        <dbReference type="EMBL" id="SDH67692.1"/>
    </source>
</evidence>
<evidence type="ECO:0000256" key="7">
    <source>
        <dbReference type="ARBA" id="ARBA00023136"/>
    </source>
</evidence>
<dbReference type="NCBIfam" id="TIGR00842">
    <property type="entry name" value="bcct"/>
    <property type="match status" value="1"/>
</dbReference>
<feature type="transmembrane region" description="Helical" evidence="8">
    <location>
        <begin position="394"/>
        <end position="417"/>
    </location>
</feature>
<dbReference type="STRING" id="930129.SAMN05216352_102169"/>
<dbReference type="Proteomes" id="UP000199017">
    <property type="component" value="Unassembled WGS sequence"/>
</dbReference>
<evidence type="ECO:0000256" key="6">
    <source>
        <dbReference type="ARBA" id="ARBA00022989"/>
    </source>
</evidence>
<dbReference type="RefSeq" id="WP_091581182.1">
    <property type="nucleotide sequence ID" value="NZ_FNDU01000002.1"/>
</dbReference>
<feature type="transmembrane region" description="Helical" evidence="8">
    <location>
        <begin position="133"/>
        <end position="154"/>
    </location>
</feature>
<evidence type="ECO:0000313" key="10">
    <source>
        <dbReference type="Proteomes" id="UP000199017"/>
    </source>
</evidence>
<feature type="transmembrane region" description="Helical" evidence="8">
    <location>
        <begin position="46"/>
        <end position="64"/>
    </location>
</feature>
<evidence type="ECO:0000256" key="3">
    <source>
        <dbReference type="ARBA" id="ARBA00022448"/>
    </source>
</evidence>
<accession>A0A1G8ECP9</accession>
<evidence type="ECO:0000256" key="2">
    <source>
        <dbReference type="ARBA" id="ARBA00005658"/>
    </source>
</evidence>
<dbReference type="Pfam" id="PF02028">
    <property type="entry name" value="BCCT"/>
    <property type="match status" value="1"/>
</dbReference>
<comment type="similarity">
    <text evidence="2">Belongs to the BCCT transporter (TC 2.A.15) family.</text>
</comment>
<reference evidence="9 10" key="1">
    <citation type="submission" date="2016-10" db="EMBL/GenBank/DDBJ databases">
        <authorList>
            <person name="de Groot N.N."/>
        </authorList>
    </citation>
    <scope>NUCLEOTIDE SEQUENCE [LARGE SCALE GENOMIC DNA]</scope>
    <source>
        <strain evidence="10">P4B,CCM 7963,CECT 7998,DSM 25260,IBRC-M 10614,KCTC 13821</strain>
    </source>
</reference>
<keyword evidence="10" id="KW-1185">Reference proteome</keyword>